<reference evidence="3 4" key="1">
    <citation type="submission" date="2016-03" db="EMBL/GenBank/DDBJ databases">
        <authorList>
            <person name="Ploux O."/>
        </authorList>
    </citation>
    <scope>NUCLEOTIDE SEQUENCE [LARGE SCALE GENOMIC DNA]</scope>
    <source>
        <strain evidence="3 4">UAMH 11012</strain>
    </source>
</reference>
<dbReference type="OrthoDB" id="3200163at2759"/>
<evidence type="ECO:0000313" key="3">
    <source>
        <dbReference type="EMBL" id="CZR55223.1"/>
    </source>
</evidence>
<proteinExistence type="predicted"/>
<dbReference type="InterPro" id="IPR031348">
    <property type="entry name" value="PigL_N"/>
</dbReference>
<dbReference type="PROSITE" id="PS50088">
    <property type="entry name" value="ANK_REPEAT"/>
    <property type="match status" value="1"/>
</dbReference>
<gene>
    <name evidence="3" type="ORF">PAC_05110</name>
</gene>
<protein>
    <recommendedName>
        <fullName evidence="2">Azaphilone pigments biosynthesis cluster protein L N-terminal domain-containing protein</fullName>
    </recommendedName>
</protein>
<dbReference type="SMART" id="SM00248">
    <property type="entry name" value="ANK"/>
    <property type="match status" value="1"/>
</dbReference>
<feature type="repeat" description="ANK" evidence="1">
    <location>
        <begin position="384"/>
        <end position="416"/>
    </location>
</feature>
<evidence type="ECO:0000256" key="1">
    <source>
        <dbReference type="PROSITE-ProRule" id="PRU00023"/>
    </source>
</evidence>
<dbReference type="Gene3D" id="1.25.40.20">
    <property type="entry name" value="Ankyrin repeat-containing domain"/>
    <property type="match status" value="1"/>
</dbReference>
<keyword evidence="4" id="KW-1185">Reference proteome</keyword>
<evidence type="ECO:0000259" key="2">
    <source>
        <dbReference type="Pfam" id="PF17111"/>
    </source>
</evidence>
<dbReference type="PROSITE" id="PS50297">
    <property type="entry name" value="ANK_REP_REGION"/>
    <property type="match status" value="1"/>
</dbReference>
<organism evidence="3 4">
    <name type="scientific">Phialocephala subalpina</name>
    <dbReference type="NCBI Taxonomy" id="576137"/>
    <lineage>
        <taxon>Eukaryota</taxon>
        <taxon>Fungi</taxon>
        <taxon>Dikarya</taxon>
        <taxon>Ascomycota</taxon>
        <taxon>Pezizomycotina</taxon>
        <taxon>Leotiomycetes</taxon>
        <taxon>Helotiales</taxon>
        <taxon>Mollisiaceae</taxon>
        <taxon>Phialocephala</taxon>
        <taxon>Phialocephala fortinii species complex</taxon>
    </lineage>
</organism>
<feature type="domain" description="Azaphilone pigments biosynthesis cluster protein L N-terminal" evidence="2">
    <location>
        <begin position="1"/>
        <end position="195"/>
    </location>
</feature>
<evidence type="ECO:0000313" key="4">
    <source>
        <dbReference type="Proteomes" id="UP000184330"/>
    </source>
</evidence>
<dbReference type="InterPro" id="IPR036770">
    <property type="entry name" value="Ankyrin_rpt-contain_sf"/>
</dbReference>
<dbReference type="EMBL" id="FJOG01000006">
    <property type="protein sequence ID" value="CZR55223.1"/>
    <property type="molecule type" value="Genomic_DNA"/>
</dbReference>
<dbReference type="InterPro" id="IPR002110">
    <property type="entry name" value="Ankyrin_rpt"/>
</dbReference>
<sequence>MDGLSGAASIIAVVQIAVQIGKGISKIRSLLHSINDAPREIQSVVQELEFFDSILNQIRRNEETFGSKTETFLALSRCETSLKSLLDVVESLVPGFASSSRMKQKWAAIDVVRKNEKIASFKSKLQEAKLDLLIAQQTSAAHAQYLSHKTHQDSLVALNQGLADLCERLTYSSSTITPLSEEERSIPDEVSTEIHEATSFWGADIIQSGLEAQLTHVAQDTFTSVLQEQNEKHGISSTTTDIHLIPCARLVGKRSGRRLLHSSSKVTRTILGEMHCTVETYTTYRIGESSSHNELEPSESKENLEVETNFSLIPSWWVVRFGMSKVFKFDIMQLSSQGWQAKMATFNLIPSKSPIFDFCRDGNLDAVRSLLKGGHASARDITPEGFTPLHAAASSCEADICALLLREGADPAVREHSSFNLTPFEFACLPSDIQDKDSILPRRIAGQNLEQTIRTFLKLDDCFDEAFREKTIRNLISCEGGGIFVNLSKKTPGTWLLYEVMPTINPYIIDNRF</sequence>
<dbReference type="Pfam" id="PF12796">
    <property type="entry name" value="Ank_2"/>
    <property type="match status" value="1"/>
</dbReference>
<accession>A0A1L7WR31</accession>
<dbReference type="Pfam" id="PF17111">
    <property type="entry name" value="PigL_N"/>
    <property type="match status" value="1"/>
</dbReference>
<dbReference type="SUPFAM" id="SSF48403">
    <property type="entry name" value="Ankyrin repeat"/>
    <property type="match status" value="1"/>
</dbReference>
<dbReference type="AlphaFoldDB" id="A0A1L7WR31"/>
<keyword evidence="1" id="KW-0040">ANK repeat</keyword>
<dbReference type="STRING" id="576137.A0A1L7WR31"/>
<name>A0A1L7WR31_9HELO</name>
<dbReference type="Proteomes" id="UP000184330">
    <property type="component" value="Unassembled WGS sequence"/>
</dbReference>